<feature type="compositionally biased region" description="Basic and acidic residues" evidence="1">
    <location>
        <begin position="57"/>
        <end position="74"/>
    </location>
</feature>
<comment type="caution">
    <text evidence="2">The sequence shown here is derived from an EMBL/GenBank/DDBJ whole genome shotgun (WGS) entry which is preliminary data.</text>
</comment>
<keyword evidence="3" id="KW-1185">Reference proteome</keyword>
<evidence type="ECO:0000313" key="2">
    <source>
        <dbReference type="EMBL" id="EAY26137.1"/>
    </source>
</evidence>
<dbReference type="AlphaFoldDB" id="A1ZU24"/>
<accession>A1ZU24</accession>
<feature type="region of interest" description="Disordered" evidence="1">
    <location>
        <begin position="55"/>
        <end position="80"/>
    </location>
</feature>
<name>A1ZU24_MICM2</name>
<dbReference type="Proteomes" id="UP000004095">
    <property type="component" value="Unassembled WGS sequence"/>
</dbReference>
<proteinExistence type="predicted"/>
<dbReference type="EMBL" id="AAWS01000038">
    <property type="protein sequence ID" value="EAY26137.1"/>
    <property type="molecule type" value="Genomic_DNA"/>
</dbReference>
<protein>
    <submittedName>
        <fullName evidence="2">Uncharacterized protein</fullName>
    </submittedName>
</protein>
<evidence type="ECO:0000256" key="1">
    <source>
        <dbReference type="SAM" id="MobiDB-lite"/>
    </source>
</evidence>
<evidence type="ECO:0000313" key="3">
    <source>
        <dbReference type="Proteomes" id="UP000004095"/>
    </source>
</evidence>
<reference evidence="2 3" key="1">
    <citation type="submission" date="2007-01" db="EMBL/GenBank/DDBJ databases">
        <authorList>
            <person name="Haygood M."/>
            <person name="Podell S."/>
            <person name="Anderson C."/>
            <person name="Hopkinson B."/>
            <person name="Roe K."/>
            <person name="Barbeau K."/>
            <person name="Gaasterland T."/>
            <person name="Ferriera S."/>
            <person name="Johnson J."/>
            <person name="Kravitz S."/>
            <person name="Beeson K."/>
            <person name="Sutton G."/>
            <person name="Rogers Y.-H."/>
            <person name="Friedman R."/>
            <person name="Frazier M."/>
            <person name="Venter J.C."/>
        </authorList>
    </citation>
    <scope>NUCLEOTIDE SEQUENCE [LARGE SCALE GENOMIC DNA]</scope>
    <source>
        <strain evidence="2 3">ATCC 23134</strain>
    </source>
</reference>
<gene>
    <name evidence="2" type="ORF">M23134_06010</name>
</gene>
<sequence length="80" mass="9315">MLHTTHKKDTKALKMSTYAKNGRKPYAFWHLVEQRIVEIRNFVFFSRCVCNTMSKASQERGETSTPDTKYEKGQKSTLPT</sequence>
<organism evidence="2 3">
    <name type="scientific">Microscilla marina ATCC 23134</name>
    <dbReference type="NCBI Taxonomy" id="313606"/>
    <lineage>
        <taxon>Bacteria</taxon>
        <taxon>Pseudomonadati</taxon>
        <taxon>Bacteroidota</taxon>
        <taxon>Cytophagia</taxon>
        <taxon>Cytophagales</taxon>
        <taxon>Microscillaceae</taxon>
        <taxon>Microscilla</taxon>
    </lineage>
</organism>